<protein>
    <submittedName>
        <fullName evidence="1">9963_t:CDS:1</fullName>
    </submittedName>
</protein>
<comment type="caution">
    <text evidence="1">The sequence shown here is derived from an EMBL/GenBank/DDBJ whole genome shotgun (WGS) entry which is preliminary data.</text>
</comment>
<dbReference type="AlphaFoldDB" id="A0A9N9F8R6"/>
<proteinExistence type="predicted"/>
<dbReference type="Proteomes" id="UP000789759">
    <property type="component" value="Unassembled WGS sequence"/>
</dbReference>
<gene>
    <name evidence="1" type="ORF">CPELLU_LOCUS3206</name>
</gene>
<evidence type="ECO:0000313" key="2">
    <source>
        <dbReference type="Proteomes" id="UP000789759"/>
    </source>
</evidence>
<dbReference type="EMBL" id="CAJVQA010001518">
    <property type="protein sequence ID" value="CAG8517189.1"/>
    <property type="molecule type" value="Genomic_DNA"/>
</dbReference>
<name>A0A9N9F8R6_9GLOM</name>
<reference evidence="1" key="1">
    <citation type="submission" date="2021-06" db="EMBL/GenBank/DDBJ databases">
        <authorList>
            <person name="Kallberg Y."/>
            <person name="Tangrot J."/>
            <person name="Rosling A."/>
        </authorList>
    </citation>
    <scope>NUCLEOTIDE SEQUENCE</scope>
    <source>
        <strain evidence="1">FL966</strain>
    </source>
</reference>
<evidence type="ECO:0000313" key="1">
    <source>
        <dbReference type="EMBL" id="CAG8517189.1"/>
    </source>
</evidence>
<sequence length="82" mass="9953">MTVNFEAPSSNTFNKFTYEKEELDKIDGYYMVESFEDKINLYSNLWKYKIRPVIYLTLVENMLIQKKKKPKLMIIEQLKKFT</sequence>
<accession>A0A9N9F8R6</accession>
<organism evidence="1 2">
    <name type="scientific">Cetraspora pellucida</name>
    <dbReference type="NCBI Taxonomy" id="1433469"/>
    <lineage>
        <taxon>Eukaryota</taxon>
        <taxon>Fungi</taxon>
        <taxon>Fungi incertae sedis</taxon>
        <taxon>Mucoromycota</taxon>
        <taxon>Glomeromycotina</taxon>
        <taxon>Glomeromycetes</taxon>
        <taxon>Diversisporales</taxon>
        <taxon>Gigasporaceae</taxon>
        <taxon>Cetraspora</taxon>
    </lineage>
</organism>
<keyword evidence="2" id="KW-1185">Reference proteome</keyword>